<protein>
    <submittedName>
        <fullName evidence="1">Uncharacterized protein</fullName>
    </submittedName>
</protein>
<evidence type="ECO:0000313" key="2">
    <source>
        <dbReference type="Proteomes" id="UP000276215"/>
    </source>
</evidence>
<reference evidence="1 2" key="1">
    <citation type="journal article" date="2018" name="Nat. Ecol. Evol.">
        <title>Pezizomycetes genomes reveal the molecular basis of ectomycorrhizal truffle lifestyle.</title>
        <authorList>
            <person name="Murat C."/>
            <person name="Payen T."/>
            <person name="Noel B."/>
            <person name="Kuo A."/>
            <person name="Morin E."/>
            <person name="Chen J."/>
            <person name="Kohler A."/>
            <person name="Krizsan K."/>
            <person name="Balestrini R."/>
            <person name="Da Silva C."/>
            <person name="Montanini B."/>
            <person name="Hainaut M."/>
            <person name="Levati E."/>
            <person name="Barry K.W."/>
            <person name="Belfiori B."/>
            <person name="Cichocki N."/>
            <person name="Clum A."/>
            <person name="Dockter R.B."/>
            <person name="Fauchery L."/>
            <person name="Guy J."/>
            <person name="Iotti M."/>
            <person name="Le Tacon F."/>
            <person name="Lindquist E.A."/>
            <person name="Lipzen A."/>
            <person name="Malagnac F."/>
            <person name="Mello A."/>
            <person name="Molinier V."/>
            <person name="Miyauchi S."/>
            <person name="Poulain J."/>
            <person name="Riccioni C."/>
            <person name="Rubini A."/>
            <person name="Sitrit Y."/>
            <person name="Splivallo R."/>
            <person name="Traeger S."/>
            <person name="Wang M."/>
            <person name="Zifcakova L."/>
            <person name="Wipf D."/>
            <person name="Zambonelli A."/>
            <person name="Paolocci F."/>
            <person name="Nowrousian M."/>
            <person name="Ottonello S."/>
            <person name="Baldrian P."/>
            <person name="Spatafora J.W."/>
            <person name="Henrissat B."/>
            <person name="Nagy L.G."/>
            <person name="Aury J.M."/>
            <person name="Wincker P."/>
            <person name="Grigoriev I.V."/>
            <person name="Bonfante P."/>
            <person name="Martin F.M."/>
        </authorList>
    </citation>
    <scope>NUCLEOTIDE SEQUENCE [LARGE SCALE GENOMIC DNA]</scope>
    <source>
        <strain evidence="1 2">120613-1</strain>
    </source>
</reference>
<organism evidence="1 2">
    <name type="scientific">Choiromyces venosus 120613-1</name>
    <dbReference type="NCBI Taxonomy" id="1336337"/>
    <lineage>
        <taxon>Eukaryota</taxon>
        <taxon>Fungi</taxon>
        <taxon>Dikarya</taxon>
        <taxon>Ascomycota</taxon>
        <taxon>Pezizomycotina</taxon>
        <taxon>Pezizomycetes</taxon>
        <taxon>Pezizales</taxon>
        <taxon>Tuberaceae</taxon>
        <taxon>Choiromyces</taxon>
    </lineage>
</organism>
<proteinExistence type="predicted"/>
<dbReference type="Proteomes" id="UP000276215">
    <property type="component" value="Unassembled WGS sequence"/>
</dbReference>
<dbReference type="AlphaFoldDB" id="A0A3N4J1N5"/>
<keyword evidence="2" id="KW-1185">Reference proteome</keyword>
<gene>
    <name evidence="1" type="ORF">L873DRAFT_1819964</name>
</gene>
<name>A0A3N4J1N5_9PEZI</name>
<accession>A0A3N4J1N5</accession>
<sequence length="53" mass="6074">MGEWEGEGVVWAELIYLFGAGLFVSWVSGEWEIFQGLVLAGFDLWVDDGYSRW</sequence>
<dbReference type="EMBL" id="ML120504">
    <property type="protein sequence ID" value="RPA91127.1"/>
    <property type="molecule type" value="Genomic_DNA"/>
</dbReference>
<evidence type="ECO:0000313" key="1">
    <source>
        <dbReference type="EMBL" id="RPA91127.1"/>
    </source>
</evidence>